<gene>
    <name evidence="1" type="ORF">PGLA_14440</name>
</gene>
<evidence type="ECO:0008006" key="3">
    <source>
        <dbReference type="Google" id="ProtNLM"/>
    </source>
</evidence>
<proteinExistence type="predicted"/>
<dbReference type="OrthoDB" id="2639075at2"/>
<evidence type="ECO:0000313" key="2">
    <source>
        <dbReference type="Proteomes" id="UP000076967"/>
    </source>
</evidence>
<reference evidence="1 2" key="1">
    <citation type="submission" date="2016-03" db="EMBL/GenBank/DDBJ databases">
        <title>Draft genome sequence of Paenibacillus glacialis DSM 22343.</title>
        <authorList>
            <person name="Shin S.-K."/>
            <person name="Yi H."/>
        </authorList>
    </citation>
    <scope>NUCLEOTIDE SEQUENCE [LARGE SCALE GENOMIC DNA]</scope>
    <source>
        <strain evidence="1 2">DSM 22343</strain>
    </source>
</reference>
<dbReference type="Proteomes" id="UP000076967">
    <property type="component" value="Unassembled WGS sequence"/>
</dbReference>
<dbReference type="Gene3D" id="3.40.50.150">
    <property type="entry name" value="Vaccinia Virus protein VP39"/>
    <property type="match status" value="1"/>
</dbReference>
<dbReference type="SUPFAM" id="SSF53335">
    <property type="entry name" value="S-adenosyl-L-methionine-dependent methyltransferases"/>
    <property type="match status" value="1"/>
</dbReference>
<dbReference type="RefSeq" id="WP_068533873.1">
    <property type="nucleotide sequence ID" value="NZ_LVJH01000025.1"/>
</dbReference>
<accession>A0A168KHD0</accession>
<dbReference type="InterPro" id="IPR029063">
    <property type="entry name" value="SAM-dependent_MTases_sf"/>
</dbReference>
<organism evidence="1 2">
    <name type="scientific">Paenibacillus glacialis</name>
    <dbReference type="NCBI Taxonomy" id="494026"/>
    <lineage>
        <taxon>Bacteria</taxon>
        <taxon>Bacillati</taxon>
        <taxon>Bacillota</taxon>
        <taxon>Bacilli</taxon>
        <taxon>Bacillales</taxon>
        <taxon>Paenibacillaceae</taxon>
        <taxon>Paenibacillus</taxon>
    </lineage>
</organism>
<dbReference type="AlphaFoldDB" id="A0A168KHD0"/>
<dbReference type="EMBL" id="LVJH01000025">
    <property type="protein sequence ID" value="OAB42014.1"/>
    <property type="molecule type" value="Genomic_DNA"/>
</dbReference>
<comment type="caution">
    <text evidence="1">The sequence shown here is derived from an EMBL/GenBank/DDBJ whole genome shotgun (WGS) entry which is preliminary data.</text>
</comment>
<protein>
    <recommendedName>
        <fullName evidence="3">Methyltransferase type 11 domain-containing protein</fullName>
    </recommendedName>
</protein>
<evidence type="ECO:0000313" key="1">
    <source>
        <dbReference type="EMBL" id="OAB42014.1"/>
    </source>
</evidence>
<name>A0A168KHD0_9BACL</name>
<keyword evidence="2" id="KW-1185">Reference proteome</keyword>
<sequence>MIPLDDVDKCYPLINEHAQRFLSEPELKQYRSLPQNEVEHQLKLLLESPIAHFTVVNEVYFRARWAEVFEALQLGDDLTLLEVASGDADMVPQVMARTHPNSTYITANMNKSLTSSLLQKTLCLPLHMKIIEDDAAYLEKHLAPGSVDLIVFQHAVNDIIQAILCGQAGIDTIHTDWMETLPDMIKLLQQEVASDTLDVHVMQPFITLIHTLLKSLRTDGIIALNHYMFQLDLDWGYPADLFENIIPLTRRWLTGIQGCEEIFIPGFDQQWWIFLQKR</sequence>